<organism evidence="2 3">
    <name type="scientific">Sphingobacterium yanglingense</name>
    <dbReference type="NCBI Taxonomy" id="1437280"/>
    <lineage>
        <taxon>Bacteria</taxon>
        <taxon>Pseudomonadati</taxon>
        <taxon>Bacteroidota</taxon>
        <taxon>Sphingobacteriia</taxon>
        <taxon>Sphingobacteriales</taxon>
        <taxon>Sphingobacteriaceae</taxon>
        <taxon>Sphingobacterium</taxon>
    </lineage>
</organism>
<keyword evidence="2" id="KW-0378">Hydrolase</keyword>
<dbReference type="Pfam" id="PF13620">
    <property type="entry name" value="CarboxypepD_reg"/>
    <property type="match status" value="1"/>
</dbReference>
<dbReference type="AlphaFoldDB" id="A0A4R6WID4"/>
<gene>
    <name evidence="2" type="ORF">CLV99_3828</name>
</gene>
<evidence type="ECO:0000313" key="2">
    <source>
        <dbReference type="EMBL" id="TDQ75228.1"/>
    </source>
</evidence>
<keyword evidence="2" id="KW-0121">Carboxypeptidase</keyword>
<comment type="caution">
    <text evidence="2">The sequence shown here is derived from an EMBL/GenBank/DDBJ whole genome shotgun (WGS) entry which is preliminary data.</text>
</comment>
<dbReference type="SUPFAM" id="SSF49464">
    <property type="entry name" value="Carboxypeptidase regulatory domain-like"/>
    <property type="match status" value="1"/>
</dbReference>
<keyword evidence="3" id="KW-1185">Reference proteome</keyword>
<dbReference type="Proteomes" id="UP000295292">
    <property type="component" value="Unassembled WGS sequence"/>
</dbReference>
<reference evidence="2 3" key="1">
    <citation type="submission" date="2019-03" db="EMBL/GenBank/DDBJ databases">
        <title>Genomic Encyclopedia of Archaeal and Bacterial Type Strains, Phase II (KMG-II): from individual species to whole genera.</title>
        <authorList>
            <person name="Goeker M."/>
        </authorList>
    </citation>
    <scope>NUCLEOTIDE SEQUENCE [LARGE SCALE GENOMIC DNA]</scope>
    <source>
        <strain evidence="2 3">DSM 28353</strain>
    </source>
</reference>
<dbReference type="OrthoDB" id="9805121at2"/>
<evidence type="ECO:0000313" key="3">
    <source>
        <dbReference type="Proteomes" id="UP000295292"/>
    </source>
</evidence>
<dbReference type="EMBL" id="SNYV01000017">
    <property type="protein sequence ID" value="TDQ75228.1"/>
    <property type="molecule type" value="Genomic_DNA"/>
</dbReference>
<dbReference type="Gene3D" id="2.60.40.1120">
    <property type="entry name" value="Carboxypeptidase-like, regulatory domain"/>
    <property type="match status" value="1"/>
</dbReference>
<dbReference type="GO" id="GO:0004180">
    <property type="term" value="F:carboxypeptidase activity"/>
    <property type="evidence" value="ECO:0007669"/>
    <property type="project" value="UniProtKB-KW"/>
</dbReference>
<sequence>MKKITVVIAFLVCLISSVFAQESVELKGKVTDENNKSIKNITVTIKGKGETVQTNDSGIYHTVIQEGKQVIKFSAPGYASKTVIIEIVDDTELDIQLEKIQNSKSSRL</sequence>
<feature type="signal peptide" evidence="1">
    <location>
        <begin position="1"/>
        <end position="20"/>
    </location>
</feature>
<dbReference type="RefSeq" id="WP_133586000.1">
    <property type="nucleotide sequence ID" value="NZ_SNYV01000017.1"/>
</dbReference>
<name>A0A4R6WID4_9SPHI</name>
<proteinExistence type="predicted"/>
<keyword evidence="1" id="KW-0732">Signal</keyword>
<evidence type="ECO:0000256" key="1">
    <source>
        <dbReference type="SAM" id="SignalP"/>
    </source>
</evidence>
<keyword evidence="2" id="KW-0645">Protease</keyword>
<dbReference type="InterPro" id="IPR008969">
    <property type="entry name" value="CarboxyPept-like_regulatory"/>
</dbReference>
<protein>
    <submittedName>
        <fullName evidence="2">Carboxypeptidase-like protein</fullName>
    </submittedName>
</protein>
<accession>A0A4R6WID4</accession>
<feature type="chain" id="PRO_5020835638" evidence="1">
    <location>
        <begin position="21"/>
        <end position="108"/>
    </location>
</feature>